<dbReference type="Gene3D" id="3.40.50.2000">
    <property type="entry name" value="Glycogen Phosphorylase B"/>
    <property type="match status" value="3"/>
</dbReference>
<organism evidence="8 9">
    <name type="scientific">Prochlorococcus marinus (strain SARG / CCMP1375 / SS120)</name>
    <dbReference type="NCBI Taxonomy" id="167539"/>
    <lineage>
        <taxon>Bacteria</taxon>
        <taxon>Bacillati</taxon>
        <taxon>Cyanobacteriota</taxon>
        <taxon>Cyanophyceae</taxon>
        <taxon>Synechococcales</taxon>
        <taxon>Prochlorococcaceae</taxon>
        <taxon>Prochlorococcus</taxon>
    </lineage>
</organism>
<evidence type="ECO:0000259" key="6">
    <source>
        <dbReference type="Pfam" id="PF00534"/>
    </source>
</evidence>
<evidence type="ECO:0000313" key="9">
    <source>
        <dbReference type="Proteomes" id="UP000001420"/>
    </source>
</evidence>
<dbReference type="EC" id="2.4.1.14" evidence="2"/>
<dbReference type="InterPro" id="IPR000368">
    <property type="entry name" value="Sucrose_synth_GT-B1"/>
</dbReference>
<dbReference type="eggNOG" id="COG0438">
    <property type="taxonomic scope" value="Bacteria"/>
</dbReference>
<keyword evidence="4" id="KW-0808">Transferase</keyword>
<dbReference type="RefSeq" id="WP_011126029.1">
    <property type="nucleotide sequence ID" value="NC_005042.1"/>
</dbReference>
<dbReference type="PANTHER" id="PTHR46039">
    <property type="entry name" value="SUCROSE-PHOSPHATE SYNTHASE 3-RELATED"/>
    <property type="match status" value="1"/>
</dbReference>
<keyword evidence="9" id="KW-1185">Reference proteome</keyword>
<dbReference type="NCBIfam" id="TIGR02472">
    <property type="entry name" value="sucr_P_syn_N"/>
    <property type="match status" value="1"/>
</dbReference>
<feature type="domain" description="Glycosyl transferase family 1" evidence="6">
    <location>
        <begin position="248"/>
        <end position="419"/>
    </location>
</feature>
<accession>Q7V9F3</accession>
<dbReference type="CAZy" id="GT4">
    <property type="family name" value="Glycosyltransferase Family 4"/>
</dbReference>
<sequence length="464" mass="52610">MGLKLLHLHLHGLIRSHDLELGRDSDTGGQTLYVLELVKELAASLEVDQVDLVTRLIQDRRLASDYSRPRERIAPSANIIRIPFGPKRYLRKELLWPYLDQLVDQLIDQLKQAKTLPDWIHAHYADAGYVGALVSSRLGIPFVFTGHSLGREKKRRLLESGMDHLQIENTYSISRRIGAEELALANANLVVTSTFQEANEQYSRYKNFVSKQAKTIPPGVDLRRFNTISKPNEFEEVQDLFAPFLRKPNLPPLLAISRAVRRKNIPALIEAFGRSPLLRQKHNLVLILGTRTDMKLLDKQQKDVFQQIFELVDKYQLYGQVAYPKFHRRDQIAPIYRWASKLEGLFVNPALTEPFGLTLLEAAACGLPMAATDDGGPKDILSSCRNGLLFDATDLDVLQNTLELAGSNKKLWQQWSSRGIDGIKKYYSWNSHVSKYLSLMKNQFNLSSTQSLAQVIPLSGIRAS</sequence>
<proteinExistence type="inferred from homology"/>
<evidence type="ECO:0000256" key="3">
    <source>
        <dbReference type="ARBA" id="ARBA00022676"/>
    </source>
</evidence>
<comment type="catalytic activity">
    <reaction evidence="5">
        <text>beta-D-fructose 6-phosphate + UDP-alpha-D-glucose = sucrose 6(F)-phosphate + UDP + H(+)</text>
        <dbReference type="Rhea" id="RHEA:22172"/>
        <dbReference type="ChEBI" id="CHEBI:15378"/>
        <dbReference type="ChEBI" id="CHEBI:57634"/>
        <dbReference type="ChEBI" id="CHEBI:57723"/>
        <dbReference type="ChEBI" id="CHEBI:58223"/>
        <dbReference type="ChEBI" id="CHEBI:58885"/>
        <dbReference type="EC" id="2.4.1.14"/>
    </reaction>
</comment>
<dbReference type="InterPro" id="IPR044161">
    <property type="entry name" value="SPS"/>
</dbReference>
<comment type="similarity">
    <text evidence="1">Belongs to the glycosyltransferase 1 family.</text>
</comment>
<evidence type="ECO:0000256" key="2">
    <source>
        <dbReference type="ARBA" id="ARBA00012536"/>
    </source>
</evidence>
<dbReference type="GO" id="GO:0046524">
    <property type="term" value="F:sucrose-phosphate synthase activity"/>
    <property type="evidence" value="ECO:0007669"/>
    <property type="project" value="UniProtKB-EC"/>
</dbReference>
<dbReference type="CDD" id="cd03800">
    <property type="entry name" value="GT4_sucrose_synthase"/>
    <property type="match status" value="1"/>
</dbReference>
<evidence type="ECO:0000259" key="7">
    <source>
        <dbReference type="Pfam" id="PF00862"/>
    </source>
</evidence>
<dbReference type="Pfam" id="PF00534">
    <property type="entry name" value="Glycos_transf_1"/>
    <property type="match status" value="1"/>
</dbReference>
<evidence type="ECO:0000256" key="4">
    <source>
        <dbReference type="ARBA" id="ARBA00022679"/>
    </source>
</evidence>
<dbReference type="EMBL" id="AE017126">
    <property type="protein sequence ID" value="AAQ00924.1"/>
    <property type="molecule type" value="Genomic_DNA"/>
</dbReference>
<dbReference type="PATRIC" id="fig|167539.5.peg.1983"/>
<keyword evidence="3" id="KW-0328">Glycosyltransferase</keyword>
<dbReference type="AlphaFoldDB" id="Q7V9F3"/>
<dbReference type="Proteomes" id="UP000001420">
    <property type="component" value="Chromosome"/>
</dbReference>
<dbReference type="PANTHER" id="PTHR46039:SF5">
    <property type="entry name" value="SUCROSE-PHOSPHATE SYNTHASE 3-RELATED"/>
    <property type="match status" value="1"/>
</dbReference>
<dbReference type="InterPro" id="IPR012822">
    <property type="entry name" value="SucroseP_synth_GlycoTrfase_dom"/>
</dbReference>
<dbReference type="KEGG" id="pma:Pro_1880"/>
<dbReference type="InterPro" id="IPR001296">
    <property type="entry name" value="Glyco_trans_1"/>
</dbReference>
<dbReference type="EnsemblBacteria" id="AAQ00924">
    <property type="protein sequence ID" value="AAQ00924"/>
    <property type="gene ID" value="Pro_1880"/>
</dbReference>
<evidence type="ECO:0000256" key="1">
    <source>
        <dbReference type="ARBA" id="ARBA00006530"/>
    </source>
</evidence>
<gene>
    <name evidence="8" type="primary">rfaG</name>
    <name evidence="8" type="ordered locus">Pro_1880</name>
</gene>
<dbReference type="Pfam" id="PF00862">
    <property type="entry name" value="GT-B_Sucrose_synth"/>
    <property type="match status" value="1"/>
</dbReference>
<evidence type="ECO:0000256" key="5">
    <source>
        <dbReference type="ARBA" id="ARBA00047471"/>
    </source>
</evidence>
<evidence type="ECO:0000313" key="8">
    <source>
        <dbReference type="EMBL" id="AAQ00924.1"/>
    </source>
</evidence>
<feature type="domain" description="Sucrose synthase first GT-B" evidence="7">
    <location>
        <begin position="8"/>
        <end position="217"/>
    </location>
</feature>
<protein>
    <recommendedName>
        <fullName evidence="2">sucrose-phosphate synthase</fullName>
        <ecNumber evidence="2">2.4.1.14</ecNumber>
    </recommendedName>
</protein>
<dbReference type="OrthoDB" id="7847955at2"/>
<dbReference type="HOGENOM" id="CLU_009583_24_2_3"/>
<reference evidence="8 9" key="1">
    <citation type="journal article" date="2003" name="Proc. Natl. Acad. Sci. U.S.A.">
        <title>Genome sequence of the cyanobacterium Prochlorococcus marinus SS120, a nearly minimal oxyphototrophic genome.</title>
        <authorList>
            <person name="Dufresne A."/>
            <person name="Salanoubat M."/>
            <person name="Partensky F."/>
            <person name="Artiguenave F."/>
            <person name="Axmann I.M."/>
            <person name="Barbe V."/>
            <person name="Duprat S."/>
            <person name="Galperin M.Y."/>
            <person name="Koonin E.V."/>
            <person name="Le Gall F."/>
            <person name="Makarova K.S."/>
            <person name="Ostrowski M."/>
            <person name="Oztas S."/>
            <person name="Robert C."/>
            <person name="Rogozin I.B."/>
            <person name="Scanlan D.J."/>
            <person name="Tandeau de Marsac N."/>
            <person name="Weissenbach J."/>
            <person name="Wincker P."/>
            <person name="Wolf Y.I."/>
            <person name="Hess W.R."/>
        </authorList>
    </citation>
    <scope>NUCLEOTIDE SEQUENCE [LARGE SCALE GENOMIC DNA]</scope>
    <source>
        <strain evidence="9">SARG / CCMP1375 / SS120</strain>
    </source>
</reference>
<name>Q7V9F3_PROMA</name>
<dbReference type="STRING" id="167539.Pro_1880"/>
<dbReference type="SUPFAM" id="SSF53756">
    <property type="entry name" value="UDP-Glycosyltransferase/glycogen phosphorylase"/>
    <property type="match status" value="1"/>
</dbReference>